<evidence type="ECO:0000313" key="3">
    <source>
        <dbReference type="Proteomes" id="UP001221757"/>
    </source>
</evidence>
<gene>
    <name evidence="2" type="ORF">B0H17DRAFT_1202430</name>
</gene>
<evidence type="ECO:0000256" key="1">
    <source>
        <dbReference type="SAM" id="MobiDB-lite"/>
    </source>
</evidence>
<protein>
    <submittedName>
        <fullName evidence="2">Uncharacterized protein</fullName>
    </submittedName>
</protein>
<accession>A0AAD7GHJ0</accession>
<dbReference type="Proteomes" id="UP001221757">
    <property type="component" value="Unassembled WGS sequence"/>
</dbReference>
<organism evidence="2 3">
    <name type="scientific">Mycena rosella</name>
    <name type="common">Pink bonnet</name>
    <name type="synonym">Agaricus rosellus</name>
    <dbReference type="NCBI Taxonomy" id="1033263"/>
    <lineage>
        <taxon>Eukaryota</taxon>
        <taxon>Fungi</taxon>
        <taxon>Dikarya</taxon>
        <taxon>Basidiomycota</taxon>
        <taxon>Agaricomycotina</taxon>
        <taxon>Agaricomycetes</taxon>
        <taxon>Agaricomycetidae</taxon>
        <taxon>Agaricales</taxon>
        <taxon>Marasmiineae</taxon>
        <taxon>Mycenaceae</taxon>
        <taxon>Mycena</taxon>
    </lineage>
</organism>
<sequence length="94" mass="9995">MATNSPRGVYPGVPTPMRAITTPLRSSAAPPIPPASQPYVWPWAGGVLPVLLLRKAYLTGTAASPAPLVQKSLAPPLRARTHRRTSSPRSAFSR</sequence>
<feature type="region of interest" description="Disordered" evidence="1">
    <location>
        <begin position="68"/>
        <end position="94"/>
    </location>
</feature>
<reference evidence="2" key="1">
    <citation type="submission" date="2023-03" db="EMBL/GenBank/DDBJ databases">
        <title>Massive genome expansion in bonnet fungi (Mycena s.s.) driven by repeated elements and novel gene families across ecological guilds.</title>
        <authorList>
            <consortium name="Lawrence Berkeley National Laboratory"/>
            <person name="Harder C.B."/>
            <person name="Miyauchi S."/>
            <person name="Viragh M."/>
            <person name="Kuo A."/>
            <person name="Thoen E."/>
            <person name="Andreopoulos B."/>
            <person name="Lu D."/>
            <person name="Skrede I."/>
            <person name="Drula E."/>
            <person name="Henrissat B."/>
            <person name="Morin E."/>
            <person name="Kohler A."/>
            <person name="Barry K."/>
            <person name="LaButti K."/>
            <person name="Morin E."/>
            <person name="Salamov A."/>
            <person name="Lipzen A."/>
            <person name="Mereny Z."/>
            <person name="Hegedus B."/>
            <person name="Baldrian P."/>
            <person name="Stursova M."/>
            <person name="Weitz H."/>
            <person name="Taylor A."/>
            <person name="Grigoriev I.V."/>
            <person name="Nagy L.G."/>
            <person name="Martin F."/>
            <person name="Kauserud H."/>
        </authorList>
    </citation>
    <scope>NUCLEOTIDE SEQUENCE</scope>
    <source>
        <strain evidence="2">CBHHK067</strain>
    </source>
</reference>
<comment type="caution">
    <text evidence="2">The sequence shown here is derived from an EMBL/GenBank/DDBJ whole genome shotgun (WGS) entry which is preliminary data.</text>
</comment>
<dbReference type="EMBL" id="JARKIE010000073">
    <property type="protein sequence ID" value="KAJ7689311.1"/>
    <property type="molecule type" value="Genomic_DNA"/>
</dbReference>
<keyword evidence="3" id="KW-1185">Reference proteome</keyword>
<dbReference type="AlphaFoldDB" id="A0AAD7GHJ0"/>
<name>A0AAD7GHJ0_MYCRO</name>
<proteinExistence type="predicted"/>
<evidence type="ECO:0000313" key="2">
    <source>
        <dbReference type="EMBL" id="KAJ7689311.1"/>
    </source>
</evidence>